<dbReference type="AlphaFoldDB" id="A0A0B8N588"/>
<dbReference type="OrthoDB" id="3237043at2"/>
<gene>
    <name evidence="3" type="ORF">NS506_03659</name>
    <name evidence="4" type="ORF">NSK11_contig00046-0021</name>
</gene>
<dbReference type="EMBL" id="BBYQ01000046">
    <property type="protein sequence ID" value="GAP28936.1"/>
    <property type="molecule type" value="Genomic_DNA"/>
</dbReference>
<evidence type="ECO:0000313" key="4">
    <source>
        <dbReference type="EMBL" id="GAP28936.1"/>
    </source>
</evidence>
<dbReference type="EMBL" id="CP017839">
    <property type="protein sequence ID" value="APA97709.1"/>
    <property type="molecule type" value="Genomic_DNA"/>
</dbReference>
<evidence type="ECO:0000313" key="3">
    <source>
        <dbReference type="EMBL" id="APA97709.1"/>
    </source>
</evidence>
<dbReference type="InterPro" id="IPR002347">
    <property type="entry name" value="SDR_fam"/>
</dbReference>
<dbReference type="GO" id="GO:0016491">
    <property type="term" value="F:oxidoreductase activity"/>
    <property type="evidence" value="ECO:0007669"/>
    <property type="project" value="UniProtKB-KW"/>
</dbReference>
<reference evidence="4 5" key="2">
    <citation type="journal article" date="2016" name="Genome Announc.">
        <title>Draft Genome Sequence of Erythromycin- and Oxytetracycline-Sensitive Nocardia seriolae Strain U-1 (NBRC 110359).</title>
        <authorList>
            <person name="Imajoh M."/>
            <person name="Sukeda M."/>
            <person name="Shimizu M."/>
            <person name="Yamane J."/>
            <person name="Ohnishi K."/>
            <person name="Oshima S."/>
        </authorList>
    </citation>
    <scope>NUCLEOTIDE SEQUENCE [LARGE SCALE GENOMIC DNA]</scope>
    <source>
        <strain evidence="4 5">U-1</strain>
    </source>
</reference>
<dbReference type="GeneID" id="93375747"/>
<evidence type="ECO:0000256" key="1">
    <source>
        <dbReference type="ARBA" id="ARBA00006484"/>
    </source>
</evidence>
<evidence type="ECO:0000256" key="2">
    <source>
        <dbReference type="ARBA" id="ARBA00023002"/>
    </source>
</evidence>
<dbReference type="Proteomes" id="UP000180166">
    <property type="component" value="Chromosome"/>
</dbReference>
<evidence type="ECO:0000313" key="5">
    <source>
        <dbReference type="Proteomes" id="UP000037179"/>
    </source>
</evidence>
<keyword evidence="5" id="KW-1185">Reference proteome</keyword>
<name>A0A0B8N588_9NOCA</name>
<sequence length="308" mass="32612">MKPPVLITGASSGLGLETANCLAAEGIPLILGCRDTERAEAARTLIREHAPGAEIELLELELASLDSVAAAVEALHRREQPGLGAIVCNAGLQIVDRMRTSADGFELTFAVNHLGHFALVTGCADLLAAGSRVVVVSSDVHQGPRKSMGFPAPRWRAPRELATPGEGAGRDGRIAYATSKLANVYFTHELARRWAGRGITVNAFDPGLMPETGLSRGYPAPVRIGFGLLAPVLIRIVPIARTVARSAADLAWLATAPELADTTGKYFTGNAEVTSSPESYDPDRAAELWRVSEELVGAARGVPPVERR</sequence>
<dbReference type="Pfam" id="PF00106">
    <property type="entry name" value="adh_short"/>
    <property type="match status" value="2"/>
</dbReference>
<dbReference type="PANTHER" id="PTHR24320:SF148">
    <property type="entry name" value="NAD(P)-BINDING ROSSMANN-FOLD SUPERFAMILY PROTEIN"/>
    <property type="match status" value="1"/>
</dbReference>
<dbReference type="InterPro" id="IPR036291">
    <property type="entry name" value="NAD(P)-bd_dom_sf"/>
</dbReference>
<organism evidence="4 5">
    <name type="scientific">Nocardia seriolae</name>
    <dbReference type="NCBI Taxonomy" id="37332"/>
    <lineage>
        <taxon>Bacteria</taxon>
        <taxon>Bacillati</taxon>
        <taxon>Actinomycetota</taxon>
        <taxon>Actinomycetes</taxon>
        <taxon>Mycobacteriales</taxon>
        <taxon>Nocardiaceae</taxon>
        <taxon>Nocardia</taxon>
    </lineage>
</organism>
<reference evidence="3 6" key="3">
    <citation type="submission" date="2016-10" db="EMBL/GenBank/DDBJ databases">
        <title>Genome sequence of Nocardia seriolae strain EM150506, isolated from Anguila japonica.</title>
        <authorList>
            <person name="Han H.-J."/>
        </authorList>
    </citation>
    <scope>NUCLEOTIDE SEQUENCE [LARGE SCALE GENOMIC DNA]</scope>
    <source>
        <strain evidence="3 6">EM150506</strain>
    </source>
</reference>
<dbReference type="PRINTS" id="PR00081">
    <property type="entry name" value="GDHRDH"/>
</dbReference>
<keyword evidence="2" id="KW-0560">Oxidoreductase</keyword>
<dbReference type="RefSeq" id="WP_033087851.1">
    <property type="nucleotide sequence ID" value="NZ_AP017900.1"/>
</dbReference>
<accession>A0A0B8N588</accession>
<protein>
    <submittedName>
        <fullName evidence="3">Dehydrogenase/reductase SDR family member</fullName>
    </submittedName>
    <submittedName>
        <fullName evidence="4">Light-dependent protochlorophyllide reductase</fullName>
    </submittedName>
</protein>
<dbReference type="SUPFAM" id="SSF51735">
    <property type="entry name" value="NAD(P)-binding Rossmann-fold domains"/>
    <property type="match status" value="1"/>
</dbReference>
<dbReference type="KEGG" id="nsr:NS506_03659"/>
<dbReference type="Gene3D" id="3.40.50.720">
    <property type="entry name" value="NAD(P)-binding Rossmann-like Domain"/>
    <property type="match status" value="1"/>
</dbReference>
<dbReference type="PANTHER" id="PTHR24320">
    <property type="entry name" value="RETINOL DEHYDROGENASE"/>
    <property type="match status" value="1"/>
</dbReference>
<proteinExistence type="inferred from homology"/>
<dbReference type="Proteomes" id="UP000037179">
    <property type="component" value="Unassembled WGS sequence"/>
</dbReference>
<comment type="similarity">
    <text evidence="1">Belongs to the short-chain dehydrogenases/reductases (SDR) family.</text>
</comment>
<evidence type="ECO:0000313" key="6">
    <source>
        <dbReference type="Proteomes" id="UP000180166"/>
    </source>
</evidence>
<reference evidence="5" key="1">
    <citation type="submission" date="2015-07" db="EMBL/GenBank/DDBJ databases">
        <title>Nocardia seriolae U-1 whole genome shotgun sequence.</title>
        <authorList>
            <person name="Imajoh M."/>
            <person name="Fukumoto Y."/>
            <person name="Sukeda M."/>
            <person name="Yamane J."/>
            <person name="Yamasaki K."/>
            <person name="Shimizu M."/>
            <person name="Ohnishi K."/>
            <person name="Oshima S."/>
        </authorList>
    </citation>
    <scope>NUCLEOTIDE SEQUENCE [LARGE SCALE GENOMIC DNA]</scope>
    <source>
        <strain evidence="5">U-1</strain>
    </source>
</reference>